<dbReference type="Gene3D" id="3.30.450.20">
    <property type="entry name" value="PAS domain"/>
    <property type="match status" value="1"/>
</dbReference>
<evidence type="ECO:0000256" key="9">
    <source>
        <dbReference type="SAM" id="Phobius"/>
    </source>
</evidence>
<organism evidence="12 13">
    <name type="scientific">Cohnella abietis</name>
    <dbReference type="NCBI Taxonomy" id="2507935"/>
    <lineage>
        <taxon>Bacteria</taxon>
        <taxon>Bacillati</taxon>
        <taxon>Bacillota</taxon>
        <taxon>Bacilli</taxon>
        <taxon>Bacillales</taxon>
        <taxon>Paenibacillaceae</taxon>
        <taxon>Cohnella</taxon>
    </lineage>
</organism>
<dbReference type="CDD" id="cd12912">
    <property type="entry name" value="PDC2_MCP_like"/>
    <property type="match status" value="1"/>
</dbReference>
<dbReference type="SUPFAM" id="SSF58104">
    <property type="entry name" value="Methyl-accepting chemotaxis protein (MCP) signaling domain"/>
    <property type="match status" value="1"/>
</dbReference>
<dbReference type="AlphaFoldDB" id="A0A3T1CZS5"/>
<evidence type="ECO:0000313" key="12">
    <source>
        <dbReference type="EMBL" id="BBI31352.1"/>
    </source>
</evidence>
<keyword evidence="6 8" id="KW-0807">Transducer</keyword>
<dbReference type="InterPro" id="IPR033480">
    <property type="entry name" value="sCache_2"/>
</dbReference>
<dbReference type="InterPro" id="IPR003660">
    <property type="entry name" value="HAMP_dom"/>
</dbReference>
<evidence type="ECO:0000256" key="7">
    <source>
        <dbReference type="ARBA" id="ARBA00029447"/>
    </source>
</evidence>
<accession>A0A3T1CZS5</accession>
<evidence type="ECO:0000256" key="6">
    <source>
        <dbReference type="ARBA" id="ARBA00023224"/>
    </source>
</evidence>
<comment type="subcellular location">
    <subcellularLocation>
        <location evidence="1">Cell membrane</location>
        <topology evidence="1">Multi-pass membrane protein</topology>
    </subcellularLocation>
</comment>
<dbReference type="InterPro" id="IPR004089">
    <property type="entry name" value="MCPsignal_dom"/>
</dbReference>
<evidence type="ECO:0000256" key="1">
    <source>
        <dbReference type="ARBA" id="ARBA00004651"/>
    </source>
</evidence>
<feature type="domain" description="Methyl-accepting transducer" evidence="10">
    <location>
        <begin position="300"/>
        <end position="536"/>
    </location>
</feature>
<dbReference type="PROSITE" id="PS50885">
    <property type="entry name" value="HAMP"/>
    <property type="match status" value="1"/>
</dbReference>
<dbReference type="SMART" id="SM01049">
    <property type="entry name" value="Cache_2"/>
    <property type="match status" value="1"/>
</dbReference>
<dbReference type="GO" id="GO:0007165">
    <property type="term" value="P:signal transduction"/>
    <property type="evidence" value="ECO:0007669"/>
    <property type="project" value="UniProtKB-KW"/>
</dbReference>
<gene>
    <name evidence="12" type="ORF">KCTCHS21_07510</name>
</gene>
<dbReference type="PANTHER" id="PTHR32089:SF112">
    <property type="entry name" value="LYSOZYME-LIKE PROTEIN-RELATED"/>
    <property type="match status" value="1"/>
</dbReference>
<dbReference type="CDD" id="cd11386">
    <property type="entry name" value="MCP_signal"/>
    <property type="match status" value="1"/>
</dbReference>
<dbReference type="SMART" id="SM00283">
    <property type="entry name" value="MA"/>
    <property type="match status" value="1"/>
</dbReference>
<evidence type="ECO:0000256" key="3">
    <source>
        <dbReference type="ARBA" id="ARBA00022692"/>
    </source>
</evidence>
<dbReference type="CDD" id="cd06225">
    <property type="entry name" value="HAMP"/>
    <property type="match status" value="1"/>
</dbReference>
<feature type="transmembrane region" description="Helical" evidence="9">
    <location>
        <begin position="18"/>
        <end position="39"/>
    </location>
</feature>
<evidence type="ECO:0000259" key="10">
    <source>
        <dbReference type="PROSITE" id="PS50111"/>
    </source>
</evidence>
<dbReference type="Gene3D" id="6.10.340.10">
    <property type="match status" value="1"/>
</dbReference>
<evidence type="ECO:0000256" key="5">
    <source>
        <dbReference type="ARBA" id="ARBA00023136"/>
    </source>
</evidence>
<reference evidence="12 13" key="1">
    <citation type="submission" date="2019-01" db="EMBL/GenBank/DDBJ databases">
        <title>Complete genome sequence of Cohnella hallensis HS21 isolated from Korean fir (Abies koreana) rhizospheric soil.</title>
        <authorList>
            <person name="Jiang L."/>
            <person name="Kang S.W."/>
            <person name="Kim S."/>
            <person name="Jung J."/>
            <person name="Kim C.Y."/>
            <person name="Kim D.H."/>
            <person name="Kim S.W."/>
            <person name="Lee J."/>
        </authorList>
    </citation>
    <scope>NUCLEOTIDE SEQUENCE [LARGE SCALE GENOMIC DNA]</scope>
    <source>
        <strain evidence="12 13">HS21</strain>
    </source>
</reference>
<dbReference type="PANTHER" id="PTHR32089">
    <property type="entry name" value="METHYL-ACCEPTING CHEMOTAXIS PROTEIN MCPB"/>
    <property type="match status" value="1"/>
</dbReference>
<dbReference type="KEGG" id="cohn:KCTCHS21_07510"/>
<dbReference type="Proteomes" id="UP000289856">
    <property type="component" value="Chromosome"/>
</dbReference>
<keyword evidence="13" id="KW-1185">Reference proteome</keyword>
<keyword evidence="3 9" id="KW-0812">Transmembrane</keyword>
<evidence type="ECO:0000256" key="8">
    <source>
        <dbReference type="PROSITE-ProRule" id="PRU00284"/>
    </source>
</evidence>
<sequence length="586" mass="62721">MGSQKVGKRLKITIRRKLLFVCSLLMVVPILVLGGVTYIQITKETTTLLENGLKNSVEMAGEVLTSLNNSVRNGSMTLEEAQESLRVILLGDKQKDGQRTINKAIDLGENGYFFILDEKGTLLAHPKLEGQNIWDKEASDGTYYIQDMVKAAKNGGGFTHYDWPLPESTKEASKVVFANLSPEWGWVIAAGSYEQDYNGVQKSIMKTMVITLGICLLIGSSILTFFALHISRPIIRISEQAQRMADGDLSGEDVIVTSKDEVGLLTASFNSLNNNLKELAGNQLLSANALASSSARLSNIIGETVQAVHQSSQSLSELAINNETQAVSIEETSRAMEEMTDGIGRIASSSTTTFEASAATLEEAEAGNELIMQSSAQMKSVSRTVADLSAVIHQLNERSHQIGEIAVAIRDISSQTNLLALNASIEAARAGEHGKGFAVVASEIRKLAERSDESAAQVTELIEHIVEDITDAGLAMQKGEHEVVAGAASINLTGEAFARILEATRSVVGQAEEASAAAEEMSASAQEISASLQQMESVSSKSSGAANSISAVSEEQLASLEEISASANNLTQMSDNMKQLSNKFKI</sequence>
<dbReference type="Gene3D" id="1.10.287.950">
    <property type="entry name" value="Methyl-accepting chemotaxis protein"/>
    <property type="match status" value="1"/>
</dbReference>
<keyword evidence="4 9" id="KW-1133">Transmembrane helix</keyword>
<evidence type="ECO:0000256" key="2">
    <source>
        <dbReference type="ARBA" id="ARBA00022475"/>
    </source>
</evidence>
<keyword evidence="5 9" id="KW-0472">Membrane</keyword>
<comment type="similarity">
    <text evidence="7">Belongs to the methyl-accepting chemotaxis (MCP) protein family.</text>
</comment>
<name>A0A3T1CZS5_9BACL</name>
<evidence type="ECO:0000256" key="4">
    <source>
        <dbReference type="ARBA" id="ARBA00022989"/>
    </source>
</evidence>
<evidence type="ECO:0000259" key="11">
    <source>
        <dbReference type="PROSITE" id="PS50885"/>
    </source>
</evidence>
<dbReference type="SMART" id="SM00304">
    <property type="entry name" value="HAMP"/>
    <property type="match status" value="1"/>
</dbReference>
<dbReference type="GO" id="GO:0005886">
    <property type="term" value="C:plasma membrane"/>
    <property type="evidence" value="ECO:0007669"/>
    <property type="project" value="UniProtKB-SubCell"/>
</dbReference>
<proteinExistence type="inferred from homology"/>
<evidence type="ECO:0000313" key="13">
    <source>
        <dbReference type="Proteomes" id="UP000289856"/>
    </source>
</evidence>
<feature type="transmembrane region" description="Helical" evidence="9">
    <location>
        <begin position="208"/>
        <end position="228"/>
    </location>
</feature>
<dbReference type="Pfam" id="PF00015">
    <property type="entry name" value="MCPsignal"/>
    <property type="match status" value="1"/>
</dbReference>
<dbReference type="Pfam" id="PF00672">
    <property type="entry name" value="HAMP"/>
    <property type="match status" value="1"/>
</dbReference>
<keyword evidence="2" id="KW-1003">Cell membrane</keyword>
<dbReference type="EMBL" id="AP019400">
    <property type="protein sequence ID" value="BBI31352.1"/>
    <property type="molecule type" value="Genomic_DNA"/>
</dbReference>
<dbReference type="Pfam" id="PF17200">
    <property type="entry name" value="sCache_2"/>
    <property type="match status" value="1"/>
</dbReference>
<feature type="domain" description="HAMP" evidence="11">
    <location>
        <begin position="228"/>
        <end position="281"/>
    </location>
</feature>
<dbReference type="PROSITE" id="PS50111">
    <property type="entry name" value="CHEMOTAXIS_TRANSDUC_2"/>
    <property type="match status" value="1"/>
</dbReference>
<protein>
    <submittedName>
        <fullName evidence="12">Methyl-accepting chemotaxis protein</fullName>
    </submittedName>
</protein>